<sequence length="120" mass="12686">MSTTDQPVRRKHAHMHTRNNGGIDTDLATGLDANFAWIPPLESQSQVDDGLEGPESLTEDEVAAAFGYEILAGKVYDLAELEQVPGSTVHKGINSVGLLSLTSCALPPPDASLVTKSTSI</sequence>
<organism evidence="2 3">
    <name type="scientific">Suillus placidus</name>
    <dbReference type="NCBI Taxonomy" id="48579"/>
    <lineage>
        <taxon>Eukaryota</taxon>
        <taxon>Fungi</taxon>
        <taxon>Dikarya</taxon>
        <taxon>Basidiomycota</taxon>
        <taxon>Agaricomycotina</taxon>
        <taxon>Agaricomycetes</taxon>
        <taxon>Agaricomycetidae</taxon>
        <taxon>Boletales</taxon>
        <taxon>Suillineae</taxon>
        <taxon>Suillaceae</taxon>
        <taxon>Suillus</taxon>
    </lineage>
</organism>
<dbReference type="EMBL" id="JABBWD010000043">
    <property type="protein sequence ID" value="KAG1774329.1"/>
    <property type="molecule type" value="Genomic_DNA"/>
</dbReference>
<proteinExistence type="predicted"/>
<protein>
    <submittedName>
        <fullName evidence="2">Uncharacterized protein</fullName>
    </submittedName>
</protein>
<dbReference type="Proteomes" id="UP000714275">
    <property type="component" value="Unassembled WGS sequence"/>
</dbReference>
<feature type="region of interest" description="Disordered" evidence="1">
    <location>
        <begin position="1"/>
        <end position="24"/>
    </location>
</feature>
<accession>A0A9P7CZV4</accession>
<keyword evidence="3" id="KW-1185">Reference proteome</keyword>
<evidence type="ECO:0000313" key="3">
    <source>
        <dbReference type="Proteomes" id="UP000714275"/>
    </source>
</evidence>
<gene>
    <name evidence="2" type="ORF">EV702DRAFT_1126519</name>
</gene>
<evidence type="ECO:0000313" key="2">
    <source>
        <dbReference type="EMBL" id="KAG1774329.1"/>
    </source>
</evidence>
<evidence type="ECO:0000256" key="1">
    <source>
        <dbReference type="SAM" id="MobiDB-lite"/>
    </source>
</evidence>
<reference evidence="2" key="1">
    <citation type="journal article" date="2020" name="New Phytol.">
        <title>Comparative genomics reveals dynamic genome evolution in host specialist ectomycorrhizal fungi.</title>
        <authorList>
            <person name="Lofgren L.A."/>
            <person name="Nguyen N.H."/>
            <person name="Vilgalys R."/>
            <person name="Ruytinx J."/>
            <person name="Liao H.L."/>
            <person name="Branco S."/>
            <person name="Kuo A."/>
            <person name="LaButti K."/>
            <person name="Lipzen A."/>
            <person name="Andreopoulos W."/>
            <person name="Pangilinan J."/>
            <person name="Riley R."/>
            <person name="Hundley H."/>
            <person name="Na H."/>
            <person name="Barry K."/>
            <person name="Grigoriev I.V."/>
            <person name="Stajich J.E."/>
            <person name="Kennedy P.G."/>
        </authorList>
    </citation>
    <scope>NUCLEOTIDE SEQUENCE</scope>
    <source>
        <strain evidence="2">DOB743</strain>
    </source>
</reference>
<dbReference type="OrthoDB" id="2670161at2759"/>
<dbReference type="AlphaFoldDB" id="A0A9P7CZV4"/>
<comment type="caution">
    <text evidence="2">The sequence shown here is derived from an EMBL/GenBank/DDBJ whole genome shotgun (WGS) entry which is preliminary data.</text>
</comment>
<name>A0A9P7CZV4_9AGAM</name>